<evidence type="ECO:0000256" key="1">
    <source>
        <dbReference type="ARBA" id="ARBA00004127"/>
    </source>
</evidence>
<organism evidence="9 10">
    <name type="scientific">Candidatus Shapirobacteria bacterium RIFOXYB1_FULL_38_38</name>
    <dbReference type="NCBI Taxonomy" id="1802151"/>
    <lineage>
        <taxon>Bacteria</taxon>
        <taxon>Candidatus Shapironibacteriota</taxon>
    </lineage>
</organism>
<reference evidence="9 10" key="1">
    <citation type="journal article" date="2016" name="Nat. Commun.">
        <title>Thousands of microbial genomes shed light on interconnected biogeochemical processes in an aquifer system.</title>
        <authorList>
            <person name="Anantharaman K."/>
            <person name="Brown C.T."/>
            <person name="Hug L.A."/>
            <person name="Sharon I."/>
            <person name="Castelle C.J."/>
            <person name="Probst A.J."/>
            <person name="Thomas B.C."/>
            <person name="Singh A."/>
            <person name="Wilkins M.J."/>
            <person name="Karaoz U."/>
            <person name="Brodie E.L."/>
            <person name="Williams K.H."/>
            <person name="Hubbard S.S."/>
            <person name="Banfield J.F."/>
        </authorList>
    </citation>
    <scope>NUCLEOTIDE SEQUENCE [LARGE SCALE GENOMIC DNA]</scope>
</reference>
<feature type="transmembrane region" description="Helical" evidence="7">
    <location>
        <begin position="389"/>
        <end position="408"/>
    </location>
</feature>
<dbReference type="Pfam" id="PF02366">
    <property type="entry name" value="PMT"/>
    <property type="match status" value="1"/>
</dbReference>
<keyword evidence="4 7" id="KW-0812">Transmembrane</keyword>
<gene>
    <name evidence="9" type="ORF">A2367_02365</name>
</gene>
<keyword evidence="6 7" id="KW-0472">Membrane</keyword>
<evidence type="ECO:0000313" key="10">
    <source>
        <dbReference type="Proteomes" id="UP000179812"/>
    </source>
</evidence>
<dbReference type="GO" id="GO:0006493">
    <property type="term" value="P:protein O-linked glycosylation"/>
    <property type="evidence" value="ECO:0007669"/>
    <property type="project" value="InterPro"/>
</dbReference>
<evidence type="ECO:0000259" key="8">
    <source>
        <dbReference type="Pfam" id="PF02366"/>
    </source>
</evidence>
<feature type="transmembrane region" description="Helical" evidence="7">
    <location>
        <begin position="363"/>
        <end position="382"/>
    </location>
</feature>
<evidence type="ECO:0000256" key="7">
    <source>
        <dbReference type="SAM" id="Phobius"/>
    </source>
</evidence>
<dbReference type="GO" id="GO:0012505">
    <property type="term" value="C:endomembrane system"/>
    <property type="evidence" value="ECO:0007669"/>
    <property type="project" value="UniProtKB-SubCell"/>
</dbReference>
<sequence>MTKLKNILLLFFIFIIALSLRIYGIDWDQGQHLHPDERFLTMVISTISRPQNIIHYFSTSTSPLNPYNHPDYQFFVYGTFPLFITKYIADFLGQSTYDRVYLLGRFLSALFDSLNIITLFFLSRLILKNRKQFYQYLPSLFYTFTVLPIQLSHFFAVDTFLNFFILLTFTLLAYYLQKSQLKFILLASISFGLALACKISAFIFVPIIGLFFFYLLLKKYNFTNLVRLFAIAICCLLITFLTFRFFQPYSFTGFFTLNQQFISNIKDLQGWSEPSIYFPPSVQWLSKTPLIFPFQNLVFWGLGLPQSILFFISSILFLIFAKKNHTAKKILTDSTLYTIFLTGIWIIFLFFYQGLLPVLTMRYFFPIYPFISILLIFSISTVNFPKKLLSAFFLLNIIYSFSFLSIYSRPHSRVQASRWIYQNILPGSTTTNEYWDDALPLSFSDRFSGIYQNKMLPLYDPDTPQKWEVINSILNQTDYIFLTSNRLWGSIPQVPDQYPVTSKFYNDLFDGYSQFSQVAEFNSYPGFSLPFLNKCYYFGQTNYPYHDKTNNFFEISNCNYPGIYLRDDTAEESFTVYDHPKVLIFKK</sequence>
<feature type="transmembrane region" description="Helical" evidence="7">
    <location>
        <begin position="297"/>
        <end position="318"/>
    </location>
</feature>
<dbReference type="GO" id="GO:0016020">
    <property type="term" value="C:membrane"/>
    <property type="evidence" value="ECO:0007669"/>
    <property type="project" value="InterPro"/>
</dbReference>
<evidence type="ECO:0000256" key="5">
    <source>
        <dbReference type="ARBA" id="ARBA00022989"/>
    </source>
</evidence>
<dbReference type="InterPro" id="IPR003342">
    <property type="entry name" value="ArnT-like_N"/>
</dbReference>
<protein>
    <recommendedName>
        <fullName evidence="8">ArnT-like N-terminal domain-containing protein</fullName>
    </recommendedName>
</protein>
<keyword evidence="2" id="KW-0328">Glycosyltransferase</keyword>
<comment type="subcellular location">
    <subcellularLocation>
        <location evidence="1">Endomembrane system</location>
        <topology evidence="1">Multi-pass membrane protein</topology>
    </subcellularLocation>
</comment>
<evidence type="ECO:0000256" key="6">
    <source>
        <dbReference type="ARBA" id="ARBA00023136"/>
    </source>
</evidence>
<feature type="transmembrane region" description="Helical" evidence="7">
    <location>
        <begin position="183"/>
        <end position="216"/>
    </location>
</feature>
<dbReference type="EMBL" id="MGDL01000014">
    <property type="protein sequence ID" value="OGL57414.1"/>
    <property type="molecule type" value="Genomic_DNA"/>
</dbReference>
<comment type="caution">
    <text evidence="9">The sequence shown here is derived from an EMBL/GenBank/DDBJ whole genome shotgun (WGS) entry which is preliminary data.</text>
</comment>
<feature type="transmembrane region" description="Helical" evidence="7">
    <location>
        <begin position="228"/>
        <end position="246"/>
    </location>
</feature>
<evidence type="ECO:0000256" key="4">
    <source>
        <dbReference type="ARBA" id="ARBA00022692"/>
    </source>
</evidence>
<feature type="transmembrane region" description="Helical" evidence="7">
    <location>
        <begin position="101"/>
        <end position="127"/>
    </location>
</feature>
<keyword evidence="3" id="KW-0808">Transferase</keyword>
<evidence type="ECO:0000256" key="3">
    <source>
        <dbReference type="ARBA" id="ARBA00022679"/>
    </source>
</evidence>
<dbReference type="AlphaFoldDB" id="A0A1F7SW70"/>
<feature type="transmembrane region" description="Helical" evidence="7">
    <location>
        <begin position="159"/>
        <end position="177"/>
    </location>
</feature>
<dbReference type="Proteomes" id="UP000179812">
    <property type="component" value="Unassembled WGS sequence"/>
</dbReference>
<evidence type="ECO:0000313" key="9">
    <source>
        <dbReference type="EMBL" id="OGL57414.1"/>
    </source>
</evidence>
<dbReference type="GO" id="GO:0000030">
    <property type="term" value="F:mannosyltransferase activity"/>
    <property type="evidence" value="ECO:0007669"/>
    <property type="project" value="InterPro"/>
</dbReference>
<name>A0A1F7SW70_9BACT</name>
<feature type="transmembrane region" description="Helical" evidence="7">
    <location>
        <begin position="7"/>
        <end position="25"/>
    </location>
</feature>
<feature type="domain" description="ArnT-like N-terminal" evidence="8">
    <location>
        <begin position="92"/>
        <end position="245"/>
    </location>
</feature>
<feature type="transmembrane region" description="Helical" evidence="7">
    <location>
        <begin position="330"/>
        <end position="351"/>
    </location>
</feature>
<proteinExistence type="predicted"/>
<keyword evidence="5 7" id="KW-1133">Transmembrane helix</keyword>
<evidence type="ECO:0000256" key="2">
    <source>
        <dbReference type="ARBA" id="ARBA00022676"/>
    </source>
</evidence>
<accession>A0A1F7SW70</accession>